<dbReference type="EMBL" id="BAEM01000059">
    <property type="protein sequence ID" value="GAC12319.1"/>
    <property type="molecule type" value="Genomic_DNA"/>
</dbReference>
<protein>
    <recommendedName>
        <fullName evidence="2">DUF4124 domain-containing protein</fullName>
    </recommendedName>
</protein>
<name>A0AAV3V6C4_9ALTE</name>
<feature type="chain" id="PRO_5043371538" description="DUF4124 domain-containing protein" evidence="1">
    <location>
        <begin position="20"/>
        <end position="173"/>
    </location>
</feature>
<sequence>MKSIIIGVLLCTCALLVLANDKVYKVTTADGRVIYTDKPSGHAVPVPLPAGSIVKTKGVTQTPVLVTPNANKPRKEINLKLQIVSPKPEQTIRDNNGHVSIHASIDPQVQGEYTLHLNDQRISQNSGVFKLKQLDRGAYTFYIEFALKSGKILASTPKQTFYLHQASALNRPN</sequence>
<gene>
    <name evidence="3" type="ORF">GCHA_4401</name>
</gene>
<dbReference type="Pfam" id="PF13511">
    <property type="entry name" value="DUF4124"/>
    <property type="match status" value="1"/>
</dbReference>
<accession>A0AAV3V6C4</accession>
<comment type="caution">
    <text evidence="3">The sequence shown here is derived from an EMBL/GenBank/DDBJ whole genome shotgun (WGS) entry which is preliminary data.</text>
</comment>
<dbReference type="AlphaFoldDB" id="A0AAV3V6C4"/>
<keyword evidence="1" id="KW-0732">Signal</keyword>
<feature type="domain" description="DUF4124" evidence="2">
    <location>
        <begin position="10"/>
        <end position="69"/>
    </location>
</feature>
<dbReference type="InterPro" id="IPR025392">
    <property type="entry name" value="DUF4124"/>
</dbReference>
<feature type="signal peptide" evidence="1">
    <location>
        <begin position="1"/>
        <end position="19"/>
    </location>
</feature>
<organism evidence="3 4">
    <name type="scientific">Paraglaciecola chathamensis S18K6</name>
    <dbReference type="NCBI Taxonomy" id="1127672"/>
    <lineage>
        <taxon>Bacteria</taxon>
        <taxon>Pseudomonadati</taxon>
        <taxon>Pseudomonadota</taxon>
        <taxon>Gammaproteobacteria</taxon>
        <taxon>Alteromonadales</taxon>
        <taxon>Alteromonadaceae</taxon>
        <taxon>Paraglaciecola</taxon>
    </lineage>
</organism>
<reference evidence="3 4" key="1">
    <citation type="journal article" date="2017" name="Antonie Van Leeuwenhoek">
        <title>Rhizobium rhizosphaerae sp. nov., a novel species isolated from rice rhizosphere.</title>
        <authorList>
            <person name="Zhao J.J."/>
            <person name="Zhang J."/>
            <person name="Zhang R.J."/>
            <person name="Zhang C.W."/>
            <person name="Yin H.Q."/>
            <person name="Zhang X.X."/>
        </authorList>
    </citation>
    <scope>NUCLEOTIDE SEQUENCE [LARGE SCALE GENOMIC DNA]</scope>
    <source>
        <strain evidence="3 4">S18K6</strain>
    </source>
</reference>
<proteinExistence type="predicted"/>
<evidence type="ECO:0000259" key="2">
    <source>
        <dbReference type="Pfam" id="PF13511"/>
    </source>
</evidence>
<dbReference type="Proteomes" id="UP000006320">
    <property type="component" value="Unassembled WGS sequence"/>
</dbReference>
<evidence type="ECO:0000256" key="1">
    <source>
        <dbReference type="SAM" id="SignalP"/>
    </source>
</evidence>
<evidence type="ECO:0000313" key="3">
    <source>
        <dbReference type="EMBL" id="GAC12319.1"/>
    </source>
</evidence>
<evidence type="ECO:0000313" key="4">
    <source>
        <dbReference type="Proteomes" id="UP000006320"/>
    </source>
</evidence>
<dbReference type="RefSeq" id="WP_007991852.1">
    <property type="nucleotide sequence ID" value="NZ_BAEM01000059.1"/>
</dbReference>